<evidence type="ECO:0000256" key="4">
    <source>
        <dbReference type="ARBA" id="ARBA00022801"/>
    </source>
</evidence>
<evidence type="ECO:0000256" key="9">
    <source>
        <dbReference type="RuleBase" id="RU367027"/>
    </source>
</evidence>
<protein>
    <recommendedName>
        <fullName evidence="9">ATP-dependent DNA helicase</fullName>
        <ecNumber evidence="9">3.6.4.12</ecNumber>
    </recommendedName>
</protein>
<feature type="domain" description="Helicase ATP-binding" evidence="11">
    <location>
        <begin position="234"/>
        <end position="402"/>
    </location>
</feature>
<evidence type="ECO:0000256" key="2">
    <source>
        <dbReference type="ARBA" id="ARBA00009889"/>
    </source>
</evidence>
<dbReference type="SMART" id="SM00490">
    <property type="entry name" value="HELICc"/>
    <property type="match status" value="1"/>
</dbReference>
<dbReference type="CDD" id="cd18033">
    <property type="entry name" value="DEXDc_FANCM"/>
    <property type="match status" value="1"/>
</dbReference>
<keyword evidence="4" id="KW-0378">Hydrolase</keyword>
<gene>
    <name evidence="13" type="ORF">CERSUDRAFT_128720</name>
</gene>
<reference evidence="13 14" key="1">
    <citation type="journal article" date="2012" name="Proc. Natl. Acad. Sci. U.S.A.">
        <title>Comparative genomics of Ceriporiopsis subvermispora and Phanerochaete chrysosporium provide insight into selective ligninolysis.</title>
        <authorList>
            <person name="Fernandez-Fueyo E."/>
            <person name="Ruiz-Duenas F.J."/>
            <person name="Ferreira P."/>
            <person name="Floudas D."/>
            <person name="Hibbett D.S."/>
            <person name="Canessa P."/>
            <person name="Larrondo L.F."/>
            <person name="James T.Y."/>
            <person name="Seelenfreund D."/>
            <person name="Lobos S."/>
            <person name="Polanco R."/>
            <person name="Tello M."/>
            <person name="Honda Y."/>
            <person name="Watanabe T."/>
            <person name="Watanabe T."/>
            <person name="Ryu J.S."/>
            <person name="Kubicek C.P."/>
            <person name="Schmoll M."/>
            <person name="Gaskell J."/>
            <person name="Hammel K.E."/>
            <person name="St John F.J."/>
            <person name="Vanden Wymelenberg A."/>
            <person name="Sabat G."/>
            <person name="Splinter BonDurant S."/>
            <person name="Syed K."/>
            <person name="Yadav J.S."/>
            <person name="Doddapaneni H."/>
            <person name="Subramanian V."/>
            <person name="Lavin J.L."/>
            <person name="Oguiza J.A."/>
            <person name="Perez G."/>
            <person name="Pisabarro A.G."/>
            <person name="Ramirez L."/>
            <person name="Santoyo F."/>
            <person name="Master E."/>
            <person name="Coutinho P.M."/>
            <person name="Henrissat B."/>
            <person name="Lombard V."/>
            <person name="Magnuson J.K."/>
            <person name="Kuees U."/>
            <person name="Hori C."/>
            <person name="Igarashi K."/>
            <person name="Samejima M."/>
            <person name="Held B.W."/>
            <person name="Barry K.W."/>
            <person name="LaButti K.M."/>
            <person name="Lapidus A."/>
            <person name="Lindquist E.A."/>
            <person name="Lucas S.M."/>
            <person name="Riley R."/>
            <person name="Salamov A.A."/>
            <person name="Hoffmeister D."/>
            <person name="Schwenk D."/>
            <person name="Hadar Y."/>
            <person name="Yarden O."/>
            <person name="de Vries R.P."/>
            <person name="Wiebenga A."/>
            <person name="Stenlid J."/>
            <person name="Eastwood D."/>
            <person name="Grigoriev I.V."/>
            <person name="Berka R.M."/>
            <person name="Blanchette R.A."/>
            <person name="Kersten P."/>
            <person name="Martinez A.T."/>
            <person name="Vicuna R."/>
            <person name="Cullen D."/>
        </authorList>
    </citation>
    <scope>NUCLEOTIDE SEQUENCE [LARGE SCALE GENOMIC DNA]</scope>
    <source>
        <strain evidence="13 14">B</strain>
    </source>
</reference>
<feature type="compositionally biased region" description="Basic and acidic residues" evidence="10">
    <location>
        <begin position="1193"/>
        <end position="1217"/>
    </location>
</feature>
<dbReference type="Proteomes" id="UP000016930">
    <property type="component" value="Unassembled WGS sequence"/>
</dbReference>
<dbReference type="Pfam" id="PF04851">
    <property type="entry name" value="ResIII"/>
    <property type="match status" value="1"/>
</dbReference>
<name>M2QX37_CERS8</name>
<dbReference type="InterPro" id="IPR044749">
    <property type="entry name" value="FANCM_DEXDc"/>
</dbReference>
<dbReference type="GO" id="GO:0036297">
    <property type="term" value="P:interstrand cross-link repair"/>
    <property type="evidence" value="ECO:0007669"/>
    <property type="project" value="TreeGrafter"/>
</dbReference>
<dbReference type="PANTHER" id="PTHR14025:SF20">
    <property type="entry name" value="FANCONI ANEMIA GROUP M PROTEIN"/>
    <property type="match status" value="1"/>
</dbReference>
<feature type="compositionally biased region" description="Basic residues" evidence="10">
    <location>
        <begin position="166"/>
        <end position="178"/>
    </location>
</feature>
<keyword evidence="6" id="KW-0067">ATP-binding</keyword>
<feature type="region of interest" description="Disordered" evidence="10">
    <location>
        <begin position="852"/>
        <end position="1231"/>
    </location>
</feature>
<feature type="compositionally biased region" description="Low complexity" evidence="10">
    <location>
        <begin position="1005"/>
        <end position="1019"/>
    </location>
</feature>
<accession>M2QX37</accession>
<dbReference type="GO" id="GO:0016887">
    <property type="term" value="F:ATP hydrolysis activity"/>
    <property type="evidence" value="ECO:0007669"/>
    <property type="project" value="RHEA"/>
</dbReference>
<keyword evidence="3" id="KW-0547">Nucleotide-binding</keyword>
<feature type="region of interest" description="Disordered" evidence="10">
    <location>
        <begin position="764"/>
        <end position="801"/>
    </location>
</feature>
<dbReference type="STRING" id="914234.M2QX37"/>
<keyword evidence="14" id="KW-1185">Reference proteome</keyword>
<keyword evidence="7" id="KW-0539">Nucleus</keyword>
<dbReference type="GO" id="GO:0000400">
    <property type="term" value="F:four-way junction DNA binding"/>
    <property type="evidence" value="ECO:0007669"/>
    <property type="project" value="TreeGrafter"/>
</dbReference>
<feature type="compositionally biased region" description="Low complexity" evidence="10">
    <location>
        <begin position="974"/>
        <end position="998"/>
    </location>
</feature>
<comment type="subunit">
    <text evidence="9">Interacts with the MHF histone-fold complex to form the FANCM-MHF complex.</text>
</comment>
<dbReference type="GO" id="GO:0005634">
    <property type="term" value="C:nucleus"/>
    <property type="evidence" value="ECO:0007669"/>
    <property type="project" value="UniProtKB-SubCell"/>
</dbReference>
<feature type="region of interest" description="Disordered" evidence="10">
    <location>
        <begin position="1245"/>
        <end position="1283"/>
    </location>
</feature>
<evidence type="ECO:0000256" key="7">
    <source>
        <dbReference type="ARBA" id="ARBA00023242"/>
    </source>
</evidence>
<evidence type="ECO:0000256" key="3">
    <source>
        <dbReference type="ARBA" id="ARBA00022741"/>
    </source>
</evidence>
<comment type="function">
    <text evidence="9">ATP-dependent DNA helicase involved in DNA damage repair by homologous recombination and in genome maintenance. Capable of unwinding D-loops. Plays a role in limiting crossover recombinants during mitotic DNA double-strand break (DSB) repair. Component of a FANCM-MHF complex which promotes gene conversion at blocked replication forks, probably by reversal of the stalled fork.</text>
</comment>
<dbReference type="GO" id="GO:0005524">
    <property type="term" value="F:ATP binding"/>
    <property type="evidence" value="ECO:0007669"/>
    <property type="project" value="UniProtKB-UniRule"/>
</dbReference>
<keyword evidence="5" id="KW-0347">Helicase</keyword>
<dbReference type="PROSITE" id="PS51192">
    <property type="entry name" value="HELICASE_ATP_BIND_1"/>
    <property type="match status" value="1"/>
</dbReference>
<dbReference type="InterPro" id="IPR014001">
    <property type="entry name" value="Helicase_ATP-bd"/>
</dbReference>
<sequence>MSSDDYFDDELDSAFLNQVDAIEAAHTQPPKQPASEQTRAPPPAGRPATSREVIELSDTDDFDSFDIDLDDAELQRIDEICRTQTGQATSSSLRPIAGPSNTVQRRPSKNAVQTTLFGDPVHEVAAKPRSNGATSLQRTASSSRTQPAGRSRKTKQWDHTQFAKTGWKRRKSIGKGKGKASFEGDDEDEEAMEFEQFPAPFVSPPPMKLVPDLLAARRWLYPLNQPKRDYQFNIVKHCLFENTLVSLPTGLGKTFIAGVVMLNFYTWFPEGKVVFVAPTKPLVAQQIDACHRTCGIPGSHAAELTGETSRIKRSGLWDEKRVFYMTPQTLMSDLTSDNCDPGRIVLLVIDEAHKGSGDYAYAQVVRFMMAKNPHFRVLALTATPGGNPEAVQAIVDALHISHVEIRDEKSMDLHSYMHKKHIQQHCIKLSDELNKIKDLLAAVMQPMIKQLQSNGILHNAEASTLHHFRCRTGMGEIKTKRAPPYLSGFLNRLQPLARAMSYLFEASMEMCYTALHDIATGDSDPKKNSATQKEKAFQTLMSEVRSMKQRGFPLHPKMEKLQELLVQHFAKEMLDKDERTPGQQAADSAAESRAIVFVSFRQCVDEVVELLSHHNPLIRATRFIGQGTDTKGRKGHTQKEQLEIINKFKTGEFNVLVSTSIGEEGLDIGEVDLIVCYDAQKTPIRMLQRVGRTGRKKDGYVHVLLAQGREEHNWAKAQSSYKEVQQFIVRAEHLELYGDVPRLLPEHVKPDCVEMVMEIEEHVREDSSRKRSFAGDDEPNSKAKRRKRDDNPDRNIPAGAANGFVNVKDLIAKGAGAKKRTKKQKEFDILAGESDDDDKEIAAGVFGGRRTLSTSALTETSKTKKKPRRTATMPAKDVTTGSPPKKPKRRKKADVDVVPLADFDRMGEDDEEDAAIEAGLSTALPPSKTSKRRIQSPRTPSPRRKPLPQIKEEDVIDLTTPAPAPPEHVPRSPPSSISLSSSPGQPLKSRSTSTTSGSKHISGNSSTIDIPDSPSSRSGSADHPADNADMSWLIEDDDDPEIRLLSPIRSLTKQSPEQIPRADELFSSPTSPKGELRPQASLDSPTSRQDTLRPDMPPPALPLRFSRPVVAPEDEEPAPSCAIRVPGRQAKKRVAELIDSSPLAMPPPQGRLQRRAGSSSPPPAPQPAARKTKKRKFKDIREAQRLNPWLDVEATHSGDEHSVGSSSDRDGYEKDFVQEDPTQASPSYDQSAVYRRSLLTQAQGGPFFANRPARRGAYAHAGPSRMAAQPMASSSPRDETDEYEFGSFVVDDDAEVSYLSSE</sequence>
<proteinExistence type="inferred from homology"/>
<feature type="compositionally biased region" description="Acidic residues" evidence="10">
    <location>
        <begin position="55"/>
        <end position="64"/>
    </location>
</feature>
<organism evidence="13 14">
    <name type="scientific">Ceriporiopsis subvermispora (strain B)</name>
    <name type="common">White-rot fungus</name>
    <name type="synonym">Gelatoporia subvermispora</name>
    <dbReference type="NCBI Taxonomy" id="914234"/>
    <lineage>
        <taxon>Eukaryota</taxon>
        <taxon>Fungi</taxon>
        <taxon>Dikarya</taxon>
        <taxon>Basidiomycota</taxon>
        <taxon>Agaricomycotina</taxon>
        <taxon>Agaricomycetes</taxon>
        <taxon>Polyporales</taxon>
        <taxon>Gelatoporiaceae</taxon>
        <taxon>Gelatoporia</taxon>
    </lineage>
</organism>
<comment type="similarity">
    <text evidence="2 9">Belongs to the DEAD box helicase family. DEAH subfamily. FANCM sub-subfamily.</text>
</comment>
<dbReference type="Gene3D" id="3.40.50.300">
    <property type="entry name" value="P-loop containing nucleotide triphosphate hydrolases"/>
    <property type="match status" value="2"/>
</dbReference>
<dbReference type="GO" id="GO:0045003">
    <property type="term" value="P:double-strand break repair via synthesis-dependent strand annealing"/>
    <property type="evidence" value="ECO:0007669"/>
    <property type="project" value="TreeGrafter"/>
</dbReference>
<dbReference type="GO" id="GO:0043138">
    <property type="term" value="F:3'-5' DNA helicase activity"/>
    <property type="evidence" value="ECO:0007669"/>
    <property type="project" value="InterPro"/>
</dbReference>
<dbReference type="PANTHER" id="PTHR14025">
    <property type="entry name" value="FANCONI ANEMIA GROUP M FANCM FAMILY MEMBER"/>
    <property type="match status" value="1"/>
</dbReference>
<dbReference type="EMBL" id="KB445791">
    <property type="protein sequence ID" value="EMD41698.1"/>
    <property type="molecule type" value="Genomic_DNA"/>
</dbReference>
<evidence type="ECO:0000256" key="6">
    <source>
        <dbReference type="ARBA" id="ARBA00022840"/>
    </source>
</evidence>
<evidence type="ECO:0000256" key="1">
    <source>
        <dbReference type="ARBA" id="ARBA00004123"/>
    </source>
</evidence>
<dbReference type="InterPro" id="IPR039686">
    <property type="entry name" value="FANCM/Mph1-like_ID"/>
</dbReference>
<feature type="region of interest" description="Disordered" evidence="10">
    <location>
        <begin position="83"/>
        <end position="109"/>
    </location>
</feature>
<evidence type="ECO:0000259" key="12">
    <source>
        <dbReference type="PROSITE" id="PS51194"/>
    </source>
</evidence>
<comment type="subcellular location">
    <subcellularLocation>
        <location evidence="1 9">Nucleus</location>
    </subcellularLocation>
</comment>
<evidence type="ECO:0000313" key="13">
    <source>
        <dbReference type="EMBL" id="EMD41698.1"/>
    </source>
</evidence>
<evidence type="ECO:0000256" key="5">
    <source>
        <dbReference type="ARBA" id="ARBA00022806"/>
    </source>
</evidence>
<dbReference type="SMART" id="SM00487">
    <property type="entry name" value="DEXDc"/>
    <property type="match status" value="1"/>
</dbReference>
<feature type="compositionally biased region" description="Basic residues" evidence="10">
    <location>
        <begin position="929"/>
        <end position="946"/>
    </location>
</feature>
<dbReference type="InterPro" id="IPR027417">
    <property type="entry name" value="P-loop_NTPase"/>
</dbReference>
<dbReference type="EC" id="3.6.4.12" evidence="9"/>
<dbReference type="Pfam" id="PF00271">
    <property type="entry name" value="Helicase_C"/>
    <property type="match status" value="1"/>
</dbReference>
<evidence type="ECO:0000256" key="10">
    <source>
        <dbReference type="SAM" id="MobiDB-lite"/>
    </source>
</evidence>
<evidence type="ECO:0000313" key="14">
    <source>
        <dbReference type="Proteomes" id="UP000016930"/>
    </source>
</evidence>
<dbReference type="PROSITE" id="PS51194">
    <property type="entry name" value="HELICASE_CTER"/>
    <property type="match status" value="1"/>
</dbReference>
<feature type="region of interest" description="Disordered" evidence="10">
    <location>
        <begin position="17"/>
        <end position="64"/>
    </location>
</feature>
<dbReference type="InterPro" id="IPR006935">
    <property type="entry name" value="Helicase/UvrB_N"/>
</dbReference>
<evidence type="ECO:0000256" key="8">
    <source>
        <dbReference type="ARBA" id="ARBA00047995"/>
    </source>
</evidence>
<dbReference type="CDD" id="cd12091">
    <property type="entry name" value="FANCM_ID"/>
    <property type="match status" value="1"/>
</dbReference>
<dbReference type="OrthoDB" id="164902at2759"/>
<dbReference type="HOGENOM" id="CLU_002513_5_0_1"/>
<feature type="compositionally biased region" description="Pro residues" evidence="10">
    <location>
        <begin position="962"/>
        <end position="973"/>
    </location>
</feature>
<dbReference type="SUPFAM" id="SSF52540">
    <property type="entry name" value="P-loop containing nucleoside triphosphate hydrolases"/>
    <property type="match status" value="1"/>
</dbReference>
<evidence type="ECO:0000259" key="11">
    <source>
        <dbReference type="PROSITE" id="PS51192"/>
    </source>
</evidence>
<dbReference type="CDD" id="cd18801">
    <property type="entry name" value="SF2_C_FANCM_Hef"/>
    <property type="match status" value="1"/>
</dbReference>
<comment type="catalytic activity">
    <reaction evidence="8 9">
        <text>ATP + H2O = ADP + phosphate + H(+)</text>
        <dbReference type="Rhea" id="RHEA:13065"/>
        <dbReference type="ChEBI" id="CHEBI:15377"/>
        <dbReference type="ChEBI" id="CHEBI:15378"/>
        <dbReference type="ChEBI" id="CHEBI:30616"/>
        <dbReference type="ChEBI" id="CHEBI:43474"/>
        <dbReference type="ChEBI" id="CHEBI:456216"/>
        <dbReference type="EC" id="3.6.4.12"/>
    </reaction>
</comment>
<dbReference type="GO" id="GO:0009378">
    <property type="term" value="F:four-way junction helicase activity"/>
    <property type="evidence" value="ECO:0007669"/>
    <property type="project" value="TreeGrafter"/>
</dbReference>
<dbReference type="FunFam" id="3.40.50.300:FF:000861">
    <property type="entry name" value="Fanconi anemia, complementation group M"/>
    <property type="match status" value="1"/>
</dbReference>
<dbReference type="InterPro" id="IPR001650">
    <property type="entry name" value="Helicase_C-like"/>
</dbReference>
<feature type="region of interest" description="Disordered" evidence="10">
    <location>
        <begin position="122"/>
        <end position="188"/>
    </location>
</feature>
<feature type="compositionally biased region" description="Polar residues" evidence="10">
    <location>
        <begin position="1220"/>
        <end position="1230"/>
    </location>
</feature>
<feature type="compositionally biased region" description="Polar residues" evidence="10">
    <location>
        <begin position="131"/>
        <end position="148"/>
    </location>
</feature>
<feature type="domain" description="Helicase C-terminal" evidence="12">
    <location>
        <begin position="581"/>
        <end position="744"/>
    </location>
</feature>